<dbReference type="InterPro" id="IPR003439">
    <property type="entry name" value="ABC_transporter-like_ATP-bd"/>
</dbReference>
<dbReference type="GO" id="GO:0022857">
    <property type="term" value="F:transmembrane transporter activity"/>
    <property type="evidence" value="ECO:0007669"/>
    <property type="project" value="UniProtKB-ARBA"/>
</dbReference>
<keyword evidence="2" id="KW-1003">Cell membrane</keyword>
<keyword evidence="4 7" id="KW-0067">ATP-binding</keyword>
<dbReference type="FunFam" id="3.40.50.300:FF:000032">
    <property type="entry name" value="Export ABC transporter ATP-binding protein"/>
    <property type="match status" value="1"/>
</dbReference>
<dbReference type="SMART" id="SM00382">
    <property type="entry name" value="AAA"/>
    <property type="match status" value="1"/>
</dbReference>
<protein>
    <submittedName>
        <fullName evidence="7">Lipoprotein-releasing system ATP-binding protein LolD</fullName>
    </submittedName>
</protein>
<dbReference type="STRING" id="1629334.Cva_01326"/>
<keyword evidence="2" id="KW-0997">Cell inner membrane</keyword>
<keyword evidence="8" id="KW-1185">Reference proteome</keyword>
<keyword evidence="2" id="KW-0472">Membrane</keyword>
<dbReference type="PROSITE" id="PS00211">
    <property type="entry name" value="ABC_TRANSPORTER_1"/>
    <property type="match status" value="1"/>
</dbReference>
<reference evidence="7 8" key="1">
    <citation type="submission" date="2015-03" db="EMBL/GenBank/DDBJ databases">
        <title>Caedibacter varicaedens, whole genome shotgun sequence.</title>
        <authorList>
            <person name="Suzuki H."/>
            <person name="Dapper A.L."/>
            <person name="Gibson A.K."/>
            <person name="Jackson C."/>
            <person name="Lee H."/>
            <person name="Pejaver V.R."/>
            <person name="Doak T."/>
            <person name="Lynch M."/>
        </authorList>
    </citation>
    <scope>NUCLEOTIDE SEQUENCE [LARGE SCALE GENOMIC DNA]</scope>
</reference>
<dbReference type="SUPFAM" id="SSF52540">
    <property type="entry name" value="P-loop containing nucleoside triphosphate hydrolases"/>
    <property type="match status" value="1"/>
</dbReference>
<feature type="domain" description="ABC transporter" evidence="6">
    <location>
        <begin position="7"/>
        <end position="227"/>
    </location>
</feature>
<keyword evidence="1" id="KW-0813">Transport</keyword>
<dbReference type="PANTHER" id="PTHR42798">
    <property type="entry name" value="LIPOPROTEIN-RELEASING SYSTEM ATP-BINDING PROTEIN LOLD"/>
    <property type="match status" value="1"/>
</dbReference>
<dbReference type="InterPro" id="IPR017871">
    <property type="entry name" value="ABC_transporter-like_CS"/>
</dbReference>
<dbReference type="InterPro" id="IPR027417">
    <property type="entry name" value="P-loop_NTPase"/>
</dbReference>
<dbReference type="GO" id="GO:0098796">
    <property type="term" value="C:membrane protein complex"/>
    <property type="evidence" value="ECO:0007669"/>
    <property type="project" value="UniProtKB-ARBA"/>
</dbReference>
<dbReference type="EMBL" id="BBVC01000076">
    <property type="protein sequence ID" value="GAO98662.1"/>
    <property type="molecule type" value="Genomic_DNA"/>
</dbReference>
<dbReference type="GO" id="GO:0016887">
    <property type="term" value="F:ATP hydrolysis activity"/>
    <property type="evidence" value="ECO:0007669"/>
    <property type="project" value="InterPro"/>
</dbReference>
<name>A0A0K8MDV8_9PROT</name>
<evidence type="ECO:0000259" key="6">
    <source>
        <dbReference type="PROSITE" id="PS50893"/>
    </source>
</evidence>
<keyword evidence="7" id="KW-0449">Lipoprotein</keyword>
<dbReference type="PANTHER" id="PTHR42798:SF7">
    <property type="entry name" value="ALPHA-D-RIBOSE 1-METHYLPHOSPHONATE 5-TRIPHOSPHATE SYNTHASE SUBUNIT PHNL"/>
    <property type="match status" value="1"/>
</dbReference>
<dbReference type="GO" id="GO:0005524">
    <property type="term" value="F:ATP binding"/>
    <property type="evidence" value="ECO:0007669"/>
    <property type="project" value="UniProtKB-KW"/>
</dbReference>
<dbReference type="Gene3D" id="3.40.50.300">
    <property type="entry name" value="P-loop containing nucleotide triphosphate hydrolases"/>
    <property type="match status" value="1"/>
</dbReference>
<evidence type="ECO:0000313" key="7">
    <source>
        <dbReference type="EMBL" id="GAO98662.1"/>
    </source>
</evidence>
<evidence type="ECO:0000256" key="4">
    <source>
        <dbReference type="ARBA" id="ARBA00022840"/>
    </source>
</evidence>
<dbReference type="InterPro" id="IPR017911">
    <property type="entry name" value="MacB-like_ATP-bd"/>
</dbReference>
<evidence type="ECO:0000256" key="3">
    <source>
        <dbReference type="ARBA" id="ARBA00022741"/>
    </source>
</evidence>
<organism evidence="7 8">
    <name type="scientific">Caedimonas varicaedens</name>
    <dbReference type="NCBI Taxonomy" id="1629334"/>
    <lineage>
        <taxon>Bacteria</taxon>
        <taxon>Pseudomonadati</taxon>
        <taxon>Pseudomonadota</taxon>
        <taxon>Alphaproteobacteria</taxon>
        <taxon>Holosporales</taxon>
        <taxon>Caedimonadaceae</taxon>
        <taxon>Caedimonas</taxon>
    </lineage>
</organism>
<dbReference type="CDD" id="cd03255">
    <property type="entry name" value="ABC_MJ0796_LolCDE_FtsE"/>
    <property type="match status" value="1"/>
</dbReference>
<dbReference type="PROSITE" id="PS50893">
    <property type="entry name" value="ABC_TRANSPORTER_2"/>
    <property type="match status" value="1"/>
</dbReference>
<proteinExistence type="inferred from homology"/>
<evidence type="ECO:0000256" key="1">
    <source>
        <dbReference type="ARBA" id="ARBA00022448"/>
    </source>
</evidence>
<evidence type="ECO:0000313" key="8">
    <source>
        <dbReference type="Proteomes" id="UP000036771"/>
    </source>
</evidence>
<evidence type="ECO:0000256" key="5">
    <source>
        <dbReference type="ARBA" id="ARBA00038388"/>
    </source>
</evidence>
<sequence length="227" mass="25002">MNNTPTLELRHLQRTFKQGEIILNVLKDINFSLKAGEIVALVGPSGSGKSTLLQLAGLLERPSSGEIFIQGQPCNQMTDKQRTAMRCQTIGYVYQFHHLLPEFTALENIVLPQMIAGISSIDAQKKAQQLLKNLSLENRATHRPSRLSGGEQQRVAILRALANNPALLIADEPTGNLDESTSQQVFDELMNLVKGSNMAALVATHNVELAKKMDRIVTLHKGTLKEN</sequence>
<comment type="similarity">
    <text evidence="5">Belongs to the ABC transporter superfamily. Macrolide exporter (TC 3.A.1.122) family.</text>
</comment>
<dbReference type="AlphaFoldDB" id="A0A0K8MDV8"/>
<dbReference type="InterPro" id="IPR003593">
    <property type="entry name" value="AAA+_ATPase"/>
</dbReference>
<dbReference type="Proteomes" id="UP000036771">
    <property type="component" value="Unassembled WGS sequence"/>
</dbReference>
<gene>
    <name evidence="7" type="primary">lolD</name>
    <name evidence="7" type="ORF">Cva_01326</name>
</gene>
<evidence type="ECO:0000256" key="2">
    <source>
        <dbReference type="ARBA" id="ARBA00022519"/>
    </source>
</evidence>
<accession>A0A0K8MDV8</accession>
<comment type="caution">
    <text evidence="7">The sequence shown here is derived from an EMBL/GenBank/DDBJ whole genome shotgun (WGS) entry which is preliminary data.</text>
</comment>
<keyword evidence="3" id="KW-0547">Nucleotide-binding</keyword>
<dbReference type="OrthoDB" id="9802264at2"/>
<dbReference type="Pfam" id="PF00005">
    <property type="entry name" value="ABC_tran"/>
    <property type="match status" value="1"/>
</dbReference>